<feature type="transmembrane region" description="Helical" evidence="5">
    <location>
        <begin position="304"/>
        <end position="323"/>
    </location>
</feature>
<dbReference type="OrthoDB" id="9810941at2"/>
<accession>A0A1H7GXB5</accession>
<dbReference type="Pfam" id="PF07690">
    <property type="entry name" value="MFS_1"/>
    <property type="match status" value="1"/>
</dbReference>
<dbReference type="PANTHER" id="PTHR23514">
    <property type="entry name" value="BYPASS OF STOP CODON PROTEIN 6"/>
    <property type="match status" value="1"/>
</dbReference>
<sequence>MTVSTPALPAPLALAPHHARLAISAVFFVNGLSFASWVPHIPTVQARLGLSTSLLGLALLGVALGALVAMPLTGMLVARWGSRAVTIVSSLLFCPLVALPVRAPSLPLLMVALISFGAAYGAMDVAMNAHAVTVERKLGKTVMSSFHALYSLGGLAGAGSSILLLSWGLTPASHMLGVSVLGLAVVLAASRFLLPASADEGGHAHAFAFPRGPLLFMGLLTFLVLMVEGAMADWSAVYLRQSLGTEAGLAGAGYAVFSLAMTTGRFTGDRMVSTFGPRRLLHVGGLLAAGGLGAALVLHHPVAALIGFGCVGLGLSNLIPVLFSAAGRVPGIPSGVGIAAVSTLGYGGFLVGPPLIGLVAEPLGLPAALGLLVAFLALVAASGSRVLRTQT</sequence>
<dbReference type="PROSITE" id="PS50850">
    <property type="entry name" value="MFS"/>
    <property type="match status" value="1"/>
</dbReference>
<dbReference type="GO" id="GO:0016020">
    <property type="term" value="C:membrane"/>
    <property type="evidence" value="ECO:0007669"/>
    <property type="project" value="UniProtKB-SubCell"/>
</dbReference>
<dbReference type="AlphaFoldDB" id="A0A1H7GXB5"/>
<dbReference type="SUPFAM" id="SSF103473">
    <property type="entry name" value="MFS general substrate transporter"/>
    <property type="match status" value="1"/>
</dbReference>
<dbReference type="Gene3D" id="1.20.1250.20">
    <property type="entry name" value="MFS general substrate transporter like domains"/>
    <property type="match status" value="2"/>
</dbReference>
<keyword evidence="2 5" id="KW-0812">Transmembrane</keyword>
<evidence type="ECO:0000313" key="8">
    <source>
        <dbReference type="Proteomes" id="UP000182719"/>
    </source>
</evidence>
<evidence type="ECO:0000256" key="1">
    <source>
        <dbReference type="ARBA" id="ARBA00004141"/>
    </source>
</evidence>
<feature type="transmembrane region" description="Helical" evidence="5">
    <location>
        <begin position="368"/>
        <end position="387"/>
    </location>
</feature>
<dbReference type="CDD" id="cd17393">
    <property type="entry name" value="MFS_MosC_like"/>
    <property type="match status" value="1"/>
</dbReference>
<protein>
    <submittedName>
        <fullName evidence="7">Fucose permease</fullName>
    </submittedName>
</protein>
<keyword evidence="3 5" id="KW-1133">Transmembrane helix</keyword>
<feature type="transmembrane region" description="Helical" evidence="5">
    <location>
        <begin position="148"/>
        <end position="169"/>
    </location>
</feature>
<comment type="subcellular location">
    <subcellularLocation>
        <location evidence="1">Membrane</location>
        <topology evidence="1">Multi-pass membrane protein</topology>
    </subcellularLocation>
</comment>
<feature type="transmembrane region" description="Helical" evidence="5">
    <location>
        <begin position="335"/>
        <end position="356"/>
    </location>
</feature>
<feature type="transmembrane region" description="Helical" evidence="5">
    <location>
        <begin position="206"/>
        <end position="227"/>
    </location>
</feature>
<feature type="transmembrane region" description="Helical" evidence="5">
    <location>
        <begin position="84"/>
        <end position="101"/>
    </location>
</feature>
<dbReference type="RefSeq" id="WP_075004776.1">
    <property type="nucleotide sequence ID" value="NZ_FOAP01000001.1"/>
</dbReference>
<feature type="transmembrane region" description="Helical" evidence="5">
    <location>
        <begin position="175"/>
        <end position="194"/>
    </location>
</feature>
<keyword evidence="4 5" id="KW-0472">Membrane</keyword>
<keyword evidence="8" id="KW-1185">Reference proteome</keyword>
<evidence type="ECO:0000259" key="6">
    <source>
        <dbReference type="PROSITE" id="PS50850"/>
    </source>
</evidence>
<name>A0A1H7GXB5_STIAU</name>
<evidence type="ECO:0000256" key="3">
    <source>
        <dbReference type="ARBA" id="ARBA00022989"/>
    </source>
</evidence>
<feature type="transmembrane region" description="Helical" evidence="5">
    <location>
        <begin position="247"/>
        <end position="268"/>
    </location>
</feature>
<feature type="transmembrane region" description="Helical" evidence="5">
    <location>
        <begin position="280"/>
        <end position="298"/>
    </location>
</feature>
<dbReference type="Proteomes" id="UP000182719">
    <property type="component" value="Unassembled WGS sequence"/>
</dbReference>
<organism evidence="7 8">
    <name type="scientific">Stigmatella aurantiaca</name>
    <dbReference type="NCBI Taxonomy" id="41"/>
    <lineage>
        <taxon>Bacteria</taxon>
        <taxon>Pseudomonadati</taxon>
        <taxon>Myxococcota</taxon>
        <taxon>Myxococcia</taxon>
        <taxon>Myxococcales</taxon>
        <taxon>Cystobacterineae</taxon>
        <taxon>Archangiaceae</taxon>
        <taxon>Stigmatella</taxon>
    </lineage>
</organism>
<evidence type="ECO:0000256" key="5">
    <source>
        <dbReference type="SAM" id="Phobius"/>
    </source>
</evidence>
<dbReference type="PANTHER" id="PTHR23514:SF13">
    <property type="entry name" value="INNER MEMBRANE PROTEIN YBJJ"/>
    <property type="match status" value="1"/>
</dbReference>
<dbReference type="InterPro" id="IPR036259">
    <property type="entry name" value="MFS_trans_sf"/>
</dbReference>
<reference evidence="8" key="1">
    <citation type="submission" date="2016-10" db="EMBL/GenBank/DDBJ databases">
        <authorList>
            <person name="Varghese N."/>
            <person name="Submissions S."/>
        </authorList>
    </citation>
    <scope>NUCLEOTIDE SEQUENCE [LARGE SCALE GENOMIC DNA]</scope>
    <source>
        <strain evidence="8">DSM 17044</strain>
    </source>
</reference>
<feature type="transmembrane region" description="Helical" evidence="5">
    <location>
        <begin position="21"/>
        <end position="38"/>
    </location>
</feature>
<gene>
    <name evidence="7" type="ORF">SAMN05444354_101549</name>
</gene>
<dbReference type="GO" id="GO:0022857">
    <property type="term" value="F:transmembrane transporter activity"/>
    <property type="evidence" value="ECO:0007669"/>
    <property type="project" value="InterPro"/>
</dbReference>
<evidence type="ECO:0000256" key="4">
    <source>
        <dbReference type="ARBA" id="ARBA00023136"/>
    </source>
</evidence>
<dbReference type="InterPro" id="IPR020846">
    <property type="entry name" value="MFS_dom"/>
</dbReference>
<evidence type="ECO:0000256" key="2">
    <source>
        <dbReference type="ARBA" id="ARBA00022692"/>
    </source>
</evidence>
<dbReference type="EMBL" id="FOAP01000001">
    <property type="protein sequence ID" value="SEK42698.1"/>
    <property type="molecule type" value="Genomic_DNA"/>
</dbReference>
<feature type="transmembrane region" description="Helical" evidence="5">
    <location>
        <begin position="107"/>
        <end position="127"/>
    </location>
</feature>
<dbReference type="InterPro" id="IPR011701">
    <property type="entry name" value="MFS"/>
</dbReference>
<dbReference type="InterPro" id="IPR051788">
    <property type="entry name" value="MFS_Transporter"/>
</dbReference>
<feature type="transmembrane region" description="Helical" evidence="5">
    <location>
        <begin position="50"/>
        <end position="72"/>
    </location>
</feature>
<feature type="domain" description="Major facilitator superfamily (MFS) profile" evidence="6">
    <location>
        <begin position="19"/>
        <end position="391"/>
    </location>
</feature>
<evidence type="ECO:0000313" key="7">
    <source>
        <dbReference type="EMBL" id="SEK42698.1"/>
    </source>
</evidence>
<proteinExistence type="predicted"/>